<gene>
    <name evidence="1" type="ORF">UFOPK1835_02279</name>
</gene>
<dbReference type="Pfam" id="PF11066">
    <property type="entry name" value="DUF2867"/>
    <property type="match status" value="1"/>
</dbReference>
<name>A0A6J6IX80_9ZZZZ</name>
<proteinExistence type="predicted"/>
<protein>
    <submittedName>
        <fullName evidence="1">Unannotated protein</fullName>
    </submittedName>
</protein>
<dbReference type="InterPro" id="IPR036291">
    <property type="entry name" value="NAD(P)-bd_dom_sf"/>
</dbReference>
<organism evidence="1">
    <name type="scientific">freshwater metagenome</name>
    <dbReference type="NCBI Taxonomy" id="449393"/>
    <lineage>
        <taxon>unclassified sequences</taxon>
        <taxon>metagenomes</taxon>
        <taxon>ecological metagenomes</taxon>
    </lineage>
</organism>
<dbReference type="InterPro" id="IPR021295">
    <property type="entry name" value="DUF2867"/>
</dbReference>
<sequence length="356" mass="38765">MPTTELRAAVVIGSGSASFEMLRHLVEVLPAMITPKWVNTKCQPIAVRDVLAYLIGVLGAPDAMGKVLEIGGPDVLTYRQMMDEFAAVAGLRKRIIVTVPILSPSLSSRWVGLVTPLPSDLARPLIDSLVNEVVVRNDQITKIVPRTPLSYRQSVDMALRRVRELQVATTWADAELRGQSPADPLPADPDWAGGTMLSDVQTVATILDSAAVFRTVCGIGGERGWPAGGWLWGVRGAMDRVLGGVGMRRGRRHPDELRVGDPIDFWRVEALDAPALLRLRAEMKLPGEAWLEWSIEPTEGGCIVTQQALFHPRGLGGRLYWLAVSPFHSLIFRPMLERLVASAGDRNPQSAVGPNG</sequence>
<dbReference type="Gene3D" id="3.40.50.720">
    <property type="entry name" value="NAD(P)-binding Rossmann-like Domain"/>
    <property type="match status" value="1"/>
</dbReference>
<dbReference type="AlphaFoldDB" id="A0A6J6IX80"/>
<dbReference type="EMBL" id="CAEZUP010000182">
    <property type="protein sequence ID" value="CAB4628609.1"/>
    <property type="molecule type" value="Genomic_DNA"/>
</dbReference>
<dbReference type="SUPFAM" id="SSF55961">
    <property type="entry name" value="Bet v1-like"/>
    <property type="match status" value="1"/>
</dbReference>
<dbReference type="SUPFAM" id="SSF51735">
    <property type="entry name" value="NAD(P)-binding Rossmann-fold domains"/>
    <property type="match status" value="1"/>
</dbReference>
<accession>A0A6J6IX80</accession>
<evidence type="ECO:0000313" key="1">
    <source>
        <dbReference type="EMBL" id="CAB4628609.1"/>
    </source>
</evidence>
<reference evidence="1" key="1">
    <citation type="submission" date="2020-05" db="EMBL/GenBank/DDBJ databases">
        <authorList>
            <person name="Chiriac C."/>
            <person name="Salcher M."/>
            <person name="Ghai R."/>
            <person name="Kavagutti S V."/>
        </authorList>
    </citation>
    <scope>NUCLEOTIDE SEQUENCE</scope>
</reference>